<sequence length="270" mass="29669">MNDRERAATHPRHEDFPWTISVADHPPRKESAQYRASRNLMRKLVDTTGDWAFAPGPYQDHHGGGVWVKDEDGWFCVFLPLGVEWSAQFCADPKKVDGIRRYAVRLVRAFPDTLPGYAALGYDDGERLLSTAIETAEQVAEWTDSIFNASVPLPAGAHSGVLPTAAGYHHYPKPIVDIDHFRFDDFELFVADEQGLPVAVVPLSPRGSGDGRVRVLAAHAGSPYAARLVGAGAEAHVGAAELVEARGAEWDSTILPPDDRLAREAFRHQQ</sequence>
<comment type="caution">
    <text evidence="1">The sequence shown here is derived from an EMBL/GenBank/DDBJ whole genome shotgun (WGS) entry which is preliminary data.</text>
</comment>
<reference evidence="1" key="2">
    <citation type="submission" date="2020-09" db="EMBL/GenBank/DDBJ databases">
        <authorList>
            <person name="Sun Q."/>
            <person name="Ohkuma M."/>
        </authorList>
    </citation>
    <scope>NUCLEOTIDE SEQUENCE</scope>
    <source>
        <strain evidence="1">JCM 4633</strain>
    </source>
</reference>
<dbReference type="EMBL" id="BMVB01000014">
    <property type="protein sequence ID" value="GHC60312.1"/>
    <property type="molecule type" value="Genomic_DNA"/>
</dbReference>
<dbReference type="AlphaFoldDB" id="A0A918TRW7"/>
<organism evidence="1 2">
    <name type="scientific">Streptomyces cinnamoneus</name>
    <name type="common">Streptoverticillium cinnamoneum</name>
    <dbReference type="NCBI Taxonomy" id="53446"/>
    <lineage>
        <taxon>Bacteria</taxon>
        <taxon>Bacillati</taxon>
        <taxon>Actinomycetota</taxon>
        <taxon>Actinomycetes</taxon>
        <taxon>Kitasatosporales</taxon>
        <taxon>Streptomycetaceae</taxon>
        <taxon>Streptomyces</taxon>
        <taxon>Streptomyces cinnamoneus group</taxon>
    </lineage>
</organism>
<dbReference type="Proteomes" id="UP000646244">
    <property type="component" value="Unassembled WGS sequence"/>
</dbReference>
<dbReference type="InterPro" id="IPR046309">
    <property type="entry name" value="DUF6424"/>
</dbReference>
<reference evidence="1" key="1">
    <citation type="journal article" date="2014" name="Int. J. Syst. Evol. Microbiol.">
        <title>Complete genome sequence of Corynebacterium casei LMG S-19264T (=DSM 44701T), isolated from a smear-ripened cheese.</title>
        <authorList>
            <consortium name="US DOE Joint Genome Institute (JGI-PGF)"/>
            <person name="Walter F."/>
            <person name="Albersmeier A."/>
            <person name="Kalinowski J."/>
            <person name="Ruckert C."/>
        </authorList>
    </citation>
    <scope>NUCLEOTIDE SEQUENCE</scope>
    <source>
        <strain evidence="1">JCM 4633</strain>
    </source>
</reference>
<evidence type="ECO:0000313" key="1">
    <source>
        <dbReference type="EMBL" id="GHC60312.1"/>
    </source>
</evidence>
<dbReference type="RefSeq" id="WP_190111365.1">
    <property type="nucleotide sequence ID" value="NZ_BMVB01000014.1"/>
</dbReference>
<evidence type="ECO:0000313" key="2">
    <source>
        <dbReference type="Proteomes" id="UP000646244"/>
    </source>
</evidence>
<protein>
    <submittedName>
        <fullName evidence="1">Uncharacterized protein</fullName>
    </submittedName>
</protein>
<proteinExistence type="predicted"/>
<name>A0A918TRW7_STRCJ</name>
<accession>A0A918TRW7</accession>
<gene>
    <name evidence="1" type="ORF">GCM10010507_41760</name>
</gene>
<dbReference type="Pfam" id="PF19988">
    <property type="entry name" value="DUF6424"/>
    <property type="match status" value="1"/>
</dbReference>